<organism evidence="2">
    <name type="scientific">freshwater metagenome</name>
    <dbReference type="NCBI Taxonomy" id="449393"/>
    <lineage>
        <taxon>unclassified sequences</taxon>
        <taxon>metagenomes</taxon>
        <taxon>ecological metagenomes</taxon>
    </lineage>
</organism>
<protein>
    <recommendedName>
        <fullName evidence="1">YdhG-like domain-containing protein</fullName>
    </recommendedName>
</protein>
<evidence type="ECO:0000313" key="2">
    <source>
        <dbReference type="EMBL" id="KGA15215.1"/>
    </source>
</evidence>
<reference evidence="2" key="1">
    <citation type="submission" date="2014-06" db="EMBL/GenBank/DDBJ databases">
        <title>Key roles for freshwater Actinobacteria revealed by deep metagenomic sequencing.</title>
        <authorList>
            <person name="Ghai R."/>
            <person name="Mizuno C.M."/>
            <person name="Picazo A."/>
            <person name="Camacho A."/>
            <person name="Rodriguez-Valera F."/>
        </authorList>
    </citation>
    <scope>NUCLEOTIDE SEQUENCE</scope>
</reference>
<dbReference type="EMBL" id="JNSL01000121">
    <property type="protein sequence ID" value="KGA15215.1"/>
    <property type="molecule type" value="Genomic_DNA"/>
</dbReference>
<gene>
    <name evidence="2" type="ORF">GM51_15465</name>
</gene>
<name>A0A094PTW3_9ZZZZ</name>
<dbReference type="InterPro" id="IPR014922">
    <property type="entry name" value="YdhG-like"/>
</dbReference>
<accession>A0A094PTW3</accession>
<evidence type="ECO:0000259" key="1">
    <source>
        <dbReference type="Pfam" id="PF08818"/>
    </source>
</evidence>
<sequence length="122" mass="13306">MTSRSTPGEREVEKYLSAVPEPQQTTLRALRTTIHELLPSGEDAMSYGVPAVKVNGKAVAGYASAKNHCSYFPHSGQIIEDLSADLAKYDCSKGTLRFSIDKPLPKAIVKKLVRARLSQLGF</sequence>
<dbReference type="AlphaFoldDB" id="A0A094PTW3"/>
<dbReference type="Pfam" id="PF08818">
    <property type="entry name" value="DUF1801"/>
    <property type="match status" value="1"/>
</dbReference>
<proteinExistence type="predicted"/>
<comment type="caution">
    <text evidence="2">The sequence shown here is derived from an EMBL/GenBank/DDBJ whole genome shotgun (WGS) entry which is preliminary data.</text>
</comment>
<dbReference type="Gene3D" id="3.90.1150.200">
    <property type="match status" value="1"/>
</dbReference>
<feature type="domain" description="YdhG-like" evidence="1">
    <location>
        <begin position="24"/>
        <end position="116"/>
    </location>
</feature>
<dbReference type="SUPFAM" id="SSF159888">
    <property type="entry name" value="YdhG-like"/>
    <property type="match status" value="1"/>
</dbReference>